<reference evidence="1 2" key="1">
    <citation type="submission" date="2024-01" db="EMBL/GenBank/DDBJ databases">
        <title>Multi-omics insights into the function and evolution of sodium benzoate biodegradation pathways in Benzoatithermus flavus gen. nov., sp. nov. from hot spring.</title>
        <authorList>
            <person name="Hu C.-J."/>
            <person name="Li W.-J."/>
        </authorList>
    </citation>
    <scope>NUCLEOTIDE SEQUENCE [LARGE SCALE GENOMIC DNA]</scope>
    <source>
        <strain evidence="1 2">SYSU G07066</strain>
    </source>
</reference>
<evidence type="ECO:0000313" key="1">
    <source>
        <dbReference type="EMBL" id="MEK0082407.1"/>
    </source>
</evidence>
<dbReference type="Pfam" id="PF11379">
    <property type="entry name" value="DUF3182"/>
    <property type="match status" value="1"/>
</dbReference>
<dbReference type="RefSeq" id="WP_418158258.1">
    <property type="nucleotide sequence ID" value="NZ_JBBLZC010000003.1"/>
</dbReference>
<organism evidence="1 2">
    <name type="scientific">Benzoatithermus flavus</name>
    <dbReference type="NCBI Taxonomy" id="3108223"/>
    <lineage>
        <taxon>Bacteria</taxon>
        <taxon>Pseudomonadati</taxon>
        <taxon>Pseudomonadota</taxon>
        <taxon>Alphaproteobacteria</taxon>
        <taxon>Geminicoccales</taxon>
        <taxon>Geminicoccaceae</taxon>
        <taxon>Benzoatithermus</taxon>
    </lineage>
</organism>
<name>A0ABU8XML2_9PROT</name>
<keyword evidence="2" id="KW-1185">Reference proteome</keyword>
<dbReference type="EMBL" id="JBBLZC010000003">
    <property type="protein sequence ID" value="MEK0082407.1"/>
    <property type="molecule type" value="Genomic_DNA"/>
</dbReference>
<evidence type="ECO:0000313" key="2">
    <source>
        <dbReference type="Proteomes" id="UP001375743"/>
    </source>
</evidence>
<dbReference type="Proteomes" id="UP001375743">
    <property type="component" value="Unassembled WGS sequence"/>
</dbReference>
<gene>
    <name evidence="1" type="ORF">U1T56_04545</name>
</gene>
<proteinExistence type="predicted"/>
<accession>A0ABU8XML2</accession>
<comment type="caution">
    <text evidence="1">The sequence shown here is derived from an EMBL/GenBank/DDBJ whole genome shotgun (WGS) entry which is preliminary data.</text>
</comment>
<sequence length="386" mass="41364">MQQREAVMAHGPATIPAPSGIVVVHAPEELGFTDAHEKVTRHRLARRLAALKGYDFAGDHDPTRPYAGPVYVVPSDTITDIGTAEALGIRTEHDLFGGVVPYPFAATKVITHPLVEPDAAAPAGWSHAFGQRTKDIVLEGFSVFTPADARRAGARLLERGLVRLKRVRAAGGTGQAVATTLAELEEVLEALDEAELVTHGLVLEEDLAEVTTLSIGEVRVAELVVSYYGTQRTTTDNSGAVVYGGSDLVVIRGGLDGLLRLDLPDPLRLAVAQAHTYDEAATASFPNAILSRRNYDVAQGLDARGRWRSGVLEQSWRIGGASGAEIAALEAFRADPSLEVVRTATVEVYGESAEFPSHATLSFRGVDERVGLVTKYTLVEPHDHTR</sequence>
<protein>
    <submittedName>
        <fullName evidence="1">DUF3182 family protein</fullName>
    </submittedName>
</protein>
<dbReference type="InterPro" id="IPR021519">
    <property type="entry name" value="DUF3182"/>
</dbReference>